<dbReference type="InParanoid" id="A0A0D0E4S8"/>
<sequence length="77" mass="8414">MTSGGCNVVYVDTANALAVYLCSASHHSLPTAAYHAKSHVMLYPHARVDYRRTLTKTVKFYFMDGIGCACTSRALPT</sequence>
<gene>
    <name evidence="1" type="ORF">PAXRUDRAFT_830021</name>
</gene>
<evidence type="ECO:0000313" key="1">
    <source>
        <dbReference type="EMBL" id="KIK92340.1"/>
    </source>
</evidence>
<dbReference type="HOGENOM" id="CLU_2638791_0_0_1"/>
<evidence type="ECO:0000313" key="2">
    <source>
        <dbReference type="Proteomes" id="UP000054538"/>
    </source>
</evidence>
<proteinExistence type="predicted"/>
<accession>A0A0D0E4S8</accession>
<dbReference type="EMBL" id="KN825289">
    <property type="protein sequence ID" value="KIK92340.1"/>
    <property type="molecule type" value="Genomic_DNA"/>
</dbReference>
<protein>
    <submittedName>
        <fullName evidence="1">Uncharacterized protein</fullName>
    </submittedName>
</protein>
<dbReference type="Proteomes" id="UP000054538">
    <property type="component" value="Unassembled WGS sequence"/>
</dbReference>
<keyword evidence="2" id="KW-1185">Reference proteome</keyword>
<name>A0A0D0E4S8_9AGAM</name>
<dbReference type="AlphaFoldDB" id="A0A0D0E4S8"/>
<reference evidence="1 2" key="1">
    <citation type="submission" date="2014-04" db="EMBL/GenBank/DDBJ databases">
        <authorList>
            <consortium name="DOE Joint Genome Institute"/>
            <person name="Kuo A."/>
            <person name="Kohler A."/>
            <person name="Jargeat P."/>
            <person name="Nagy L.G."/>
            <person name="Floudas D."/>
            <person name="Copeland A."/>
            <person name="Barry K.W."/>
            <person name="Cichocki N."/>
            <person name="Veneault-Fourrey C."/>
            <person name="LaButti K."/>
            <person name="Lindquist E.A."/>
            <person name="Lipzen A."/>
            <person name="Lundell T."/>
            <person name="Morin E."/>
            <person name="Murat C."/>
            <person name="Sun H."/>
            <person name="Tunlid A."/>
            <person name="Henrissat B."/>
            <person name="Grigoriev I.V."/>
            <person name="Hibbett D.S."/>
            <person name="Martin F."/>
            <person name="Nordberg H.P."/>
            <person name="Cantor M.N."/>
            <person name="Hua S.X."/>
        </authorList>
    </citation>
    <scope>NUCLEOTIDE SEQUENCE [LARGE SCALE GENOMIC DNA]</scope>
    <source>
        <strain evidence="1 2">Ve08.2h10</strain>
    </source>
</reference>
<reference evidence="2" key="2">
    <citation type="submission" date="2015-01" db="EMBL/GenBank/DDBJ databases">
        <title>Evolutionary Origins and Diversification of the Mycorrhizal Mutualists.</title>
        <authorList>
            <consortium name="DOE Joint Genome Institute"/>
            <consortium name="Mycorrhizal Genomics Consortium"/>
            <person name="Kohler A."/>
            <person name="Kuo A."/>
            <person name="Nagy L.G."/>
            <person name="Floudas D."/>
            <person name="Copeland A."/>
            <person name="Barry K.W."/>
            <person name="Cichocki N."/>
            <person name="Veneault-Fourrey C."/>
            <person name="LaButti K."/>
            <person name="Lindquist E.A."/>
            <person name="Lipzen A."/>
            <person name="Lundell T."/>
            <person name="Morin E."/>
            <person name="Murat C."/>
            <person name="Riley R."/>
            <person name="Ohm R."/>
            <person name="Sun H."/>
            <person name="Tunlid A."/>
            <person name="Henrissat B."/>
            <person name="Grigoriev I.V."/>
            <person name="Hibbett D.S."/>
            <person name="Martin F."/>
        </authorList>
    </citation>
    <scope>NUCLEOTIDE SEQUENCE [LARGE SCALE GENOMIC DNA]</scope>
    <source>
        <strain evidence="2">Ve08.2h10</strain>
    </source>
</reference>
<organism evidence="1 2">
    <name type="scientific">Paxillus rubicundulus Ve08.2h10</name>
    <dbReference type="NCBI Taxonomy" id="930991"/>
    <lineage>
        <taxon>Eukaryota</taxon>
        <taxon>Fungi</taxon>
        <taxon>Dikarya</taxon>
        <taxon>Basidiomycota</taxon>
        <taxon>Agaricomycotina</taxon>
        <taxon>Agaricomycetes</taxon>
        <taxon>Agaricomycetidae</taxon>
        <taxon>Boletales</taxon>
        <taxon>Paxilineae</taxon>
        <taxon>Paxillaceae</taxon>
        <taxon>Paxillus</taxon>
    </lineage>
</organism>